<keyword evidence="7" id="KW-1185">Reference proteome</keyword>
<evidence type="ECO:0000256" key="1">
    <source>
        <dbReference type="ARBA" id="ARBA00023015"/>
    </source>
</evidence>
<accession>A0A1H0FT25</accession>
<name>A0A1H0FT25_9ACTN</name>
<dbReference type="SUPFAM" id="SSF46785">
    <property type="entry name" value="Winged helix' DNA-binding domain"/>
    <property type="match status" value="1"/>
</dbReference>
<evidence type="ECO:0000256" key="2">
    <source>
        <dbReference type="ARBA" id="ARBA00023125"/>
    </source>
</evidence>
<dbReference type="Pfam" id="PF09339">
    <property type="entry name" value="HTH_IclR"/>
    <property type="match status" value="1"/>
</dbReference>
<dbReference type="InterPro" id="IPR036390">
    <property type="entry name" value="WH_DNA-bd_sf"/>
</dbReference>
<dbReference type="InterPro" id="IPR050707">
    <property type="entry name" value="HTH_MetabolicPath_Reg"/>
</dbReference>
<dbReference type="RefSeq" id="WP_093785165.1">
    <property type="nucleotide sequence ID" value="NZ_FNIE01000006.1"/>
</dbReference>
<reference evidence="6 7" key="1">
    <citation type="submission" date="2016-10" db="EMBL/GenBank/DDBJ databases">
        <authorList>
            <person name="de Groot N.N."/>
        </authorList>
    </citation>
    <scope>NUCLEOTIDE SEQUENCE [LARGE SCALE GENOMIC DNA]</scope>
    <source>
        <strain evidence="6 7">CGMCC 4.2022</strain>
    </source>
</reference>
<dbReference type="GO" id="GO:0003700">
    <property type="term" value="F:DNA-binding transcription factor activity"/>
    <property type="evidence" value="ECO:0007669"/>
    <property type="project" value="TreeGrafter"/>
</dbReference>
<evidence type="ECO:0000259" key="5">
    <source>
        <dbReference type="PROSITE" id="PS51078"/>
    </source>
</evidence>
<evidence type="ECO:0000313" key="7">
    <source>
        <dbReference type="Proteomes" id="UP000199341"/>
    </source>
</evidence>
<organism evidence="6 7">
    <name type="scientific">Actinacidiphila guanduensis</name>
    <dbReference type="NCBI Taxonomy" id="310781"/>
    <lineage>
        <taxon>Bacteria</taxon>
        <taxon>Bacillati</taxon>
        <taxon>Actinomycetota</taxon>
        <taxon>Actinomycetes</taxon>
        <taxon>Kitasatosporales</taxon>
        <taxon>Streptomycetaceae</taxon>
        <taxon>Actinacidiphila</taxon>
    </lineage>
</organism>
<feature type="domain" description="IclR-ED" evidence="5">
    <location>
        <begin position="69"/>
        <end position="249"/>
    </location>
</feature>
<dbReference type="InterPro" id="IPR005471">
    <property type="entry name" value="Tscrpt_reg_IclR_N"/>
</dbReference>
<gene>
    <name evidence="6" type="ORF">SAMN05216259_106417</name>
</gene>
<keyword evidence="1" id="KW-0805">Transcription regulation</keyword>
<dbReference type="Gene3D" id="1.10.10.10">
    <property type="entry name" value="Winged helix-like DNA-binding domain superfamily/Winged helix DNA-binding domain"/>
    <property type="match status" value="1"/>
</dbReference>
<sequence>MPGEESMSVTGKALALLEAFSYENPALTLTELSRRTGLSLPTVHRRAAELVAWGALERGVDRRYRVGLKLWELATLSPRGHGMRDISLPFIQGLYDAARQQHIHLSVRNHLDVVILERLSAPGAPQAVGRAGGRFGTFATGAGLVLLAHAPEEVREEYLRGPLPRHSENTVTDAGRLRSILATVRRQGYSSSEKMMGPDIHCVGAPVYGPDDSVAAAVSICFRAGTRSVQDVAPSVRATARRISRALAEPFPGPTLPSA</sequence>
<keyword evidence="3" id="KW-0804">Transcription</keyword>
<dbReference type="InterPro" id="IPR029016">
    <property type="entry name" value="GAF-like_dom_sf"/>
</dbReference>
<dbReference type="SUPFAM" id="SSF55781">
    <property type="entry name" value="GAF domain-like"/>
    <property type="match status" value="1"/>
</dbReference>
<dbReference type="InterPro" id="IPR036388">
    <property type="entry name" value="WH-like_DNA-bd_sf"/>
</dbReference>
<dbReference type="PANTHER" id="PTHR30136">
    <property type="entry name" value="HELIX-TURN-HELIX TRANSCRIPTIONAL REGULATOR, ICLR FAMILY"/>
    <property type="match status" value="1"/>
</dbReference>
<dbReference type="Gene3D" id="3.30.450.40">
    <property type="match status" value="1"/>
</dbReference>
<dbReference type="GO" id="GO:0045892">
    <property type="term" value="P:negative regulation of DNA-templated transcription"/>
    <property type="evidence" value="ECO:0007669"/>
    <property type="project" value="TreeGrafter"/>
</dbReference>
<dbReference type="GO" id="GO:0003677">
    <property type="term" value="F:DNA binding"/>
    <property type="evidence" value="ECO:0007669"/>
    <property type="project" value="UniProtKB-KW"/>
</dbReference>
<dbReference type="SMART" id="SM00346">
    <property type="entry name" value="HTH_ICLR"/>
    <property type="match status" value="1"/>
</dbReference>
<dbReference type="EMBL" id="FNIE01000006">
    <property type="protein sequence ID" value="SDN97712.1"/>
    <property type="molecule type" value="Genomic_DNA"/>
</dbReference>
<dbReference type="PANTHER" id="PTHR30136:SF24">
    <property type="entry name" value="HTH-TYPE TRANSCRIPTIONAL REPRESSOR ALLR"/>
    <property type="match status" value="1"/>
</dbReference>
<evidence type="ECO:0000313" key="6">
    <source>
        <dbReference type="EMBL" id="SDN97712.1"/>
    </source>
</evidence>
<protein>
    <submittedName>
        <fullName evidence="6">Transcriptional regulator, IclR family</fullName>
    </submittedName>
</protein>
<dbReference type="OrthoDB" id="60629at2"/>
<feature type="domain" description="HTH iclR-type" evidence="4">
    <location>
        <begin position="7"/>
        <end position="68"/>
    </location>
</feature>
<dbReference type="Proteomes" id="UP000199341">
    <property type="component" value="Unassembled WGS sequence"/>
</dbReference>
<dbReference type="PROSITE" id="PS51078">
    <property type="entry name" value="ICLR_ED"/>
    <property type="match status" value="1"/>
</dbReference>
<evidence type="ECO:0000259" key="4">
    <source>
        <dbReference type="PROSITE" id="PS51077"/>
    </source>
</evidence>
<dbReference type="AlphaFoldDB" id="A0A1H0FT25"/>
<dbReference type="PROSITE" id="PS51077">
    <property type="entry name" value="HTH_ICLR"/>
    <property type="match status" value="1"/>
</dbReference>
<keyword evidence="2" id="KW-0238">DNA-binding</keyword>
<dbReference type="STRING" id="310781.SAMN05216259_106417"/>
<dbReference type="InterPro" id="IPR014757">
    <property type="entry name" value="Tscrpt_reg_IclR_C"/>
</dbReference>
<evidence type="ECO:0000256" key="3">
    <source>
        <dbReference type="ARBA" id="ARBA00023163"/>
    </source>
</evidence>
<proteinExistence type="predicted"/>
<dbReference type="Pfam" id="PF01614">
    <property type="entry name" value="IclR_C"/>
    <property type="match status" value="1"/>
</dbReference>